<name>A0AAW3ZSQ2_9GAMM</name>
<evidence type="ECO:0000256" key="2">
    <source>
        <dbReference type="ARBA" id="ARBA00012438"/>
    </source>
</evidence>
<dbReference type="RefSeq" id="WP_192031483.1">
    <property type="nucleotide sequence ID" value="NZ_JACYTR010000080.1"/>
</dbReference>
<accession>A0AAW3ZSQ2</accession>
<keyword evidence="3" id="KW-0812">Transmembrane</keyword>
<dbReference type="EMBL" id="JACYTR010000080">
    <property type="protein sequence ID" value="MBD8528062.1"/>
    <property type="molecule type" value="Genomic_DNA"/>
</dbReference>
<dbReference type="Proteomes" id="UP000613768">
    <property type="component" value="Unassembled WGS sequence"/>
</dbReference>
<dbReference type="InterPro" id="IPR003594">
    <property type="entry name" value="HATPase_dom"/>
</dbReference>
<sequence>MVGDWRSRPQGASFERRLRLGIVAVLLPALMVIGLLLYQLRPLSTLNGFLLGFAALATLILAARLFQRVVYPLYTLSNLLEALREGDYSLRGSRAHRGDAIGDVIWEVNTLSHTLREQRLRVEEATALLGKVIEAIDIALFSFDDRDQLRLINPAGERLLGMRDELALGQTAQALQLEFALDARQHGTIARAFPGGSGRFDVRTFGFREGGRPHRLIAVSDLSTALREEERLAWQRLIRVLGHELNNSLAPVKSLAETLHRLVRIEPPPEDWREDVEAGLKVIADRAASLSRFMQAYSTLAKLPPPNRRPLVLLPLLQGVVRLETRVPIAIQCPAELAVLADPDQLEQALINLLRNAAEACQETGGEVELIVESDADWVKLQVVDEGPGIAAADNLFVPFFTTKPGGSGIGLALARQIAESHGGRLSLENRRDAQGCVACLSLPVQG</sequence>
<dbReference type="PANTHER" id="PTHR43065">
    <property type="entry name" value="SENSOR HISTIDINE KINASE"/>
    <property type="match status" value="1"/>
</dbReference>
<dbReference type="PANTHER" id="PTHR43065:SF51">
    <property type="entry name" value="HISTIDINE KINASE"/>
    <property type="match status" value="1"/>
</dbReference>
<dbReference type="InterPro" id="IPR000014">
    <property type="entry name" value="PAS"/>
</dbReference>
<evidence type="ECO:0000259" key="4">
    <source>
        <dbReference type="PROSITE" id="PS50109"/>
    </source>
</evidence>
<dbReference type="PRINTS" id="PR00344">
    <property type="entry name" value="BCTRLSENSOR"/>
</dbReference>
<dbReference type="InterPro" id="IPR005467">
    <property type="entry name" value="His_kinase_dom"/>
</dbReference>
<keyword evidence="6" id="KW-0418">Kinase</keyword>
<dbReference type="SUPFAM" id="SSF55874">
    <property type="entry name" value="ATPase domain of HSP90 chaperone/DNA topoisomerase II/histidine kinase"/>
    <property type="match status" value="1"/>
</dbReference>
<dbReference type="EC" id="2.7.13.3" evidence="2"/>
<comment type="catalytic activity">
    <reaction evidence="1">
        <text>ATP + protein L-histidine = ADP + protein N-phospho-L-histidine.</text>
        <dbReference type="EC" id="2.7.13.3"/>
    </reaction>
</comment>
<feature type="transmembrane region" description="Helical" evidence="3">
    <location>
        <begin position="20"/>
        <end position="40"/>
    </location>
</feature>
<evidence type="ECO:0000256" key="3">
    <source>
        <dbReference type="SAM" id="Phobius"/>
    </source>
</evidence>
<proteinExistence type="predicted"/>
<dbReference type="AlphaFoldDB" id="A0AAW3ZSQ2"/>
<dbReference type="InterPro" id="IPR035965">
    <property type="entry name" value="PAS-like_dom_sf"/>
</dbReference>
<feature type="domain" description="Histidine kinase" evidence="4">
    <location>
        <begin position="240"/>
        <end position="447"/>
    </location>
</feature>
<dbReference type="Gene3D" id="6.10.340.10">
    <property type="match status" value="1"/>
</dbReference>
<organism evidence="6 7">
    <name type="scientific">Pseudomarimonas arenosa</name>
    <dbReference type="NCBI Taxonomy" id="2774145"/>
    <lineage>
        <taxon>Bacteria</taxon>
        <taxon>Pseudomonadati</taxon>
        <taxon>Pseudomonadota</taxon>
        <taxon>Gammaproteobacteria</taxon>
        <taxon>Lysobacterales</taxon>
        <taxon>Lysobacteraceae</taxon>
        <taxon>Pseudomarimonas</taxon>
    </lineage>
</organism>
<keyword evidence="6" id="KW-0808">Transferase</keyword>
<evidence type="ECO:0000313" key="7">
    <source>
        <dbReference type="Proteomes" id="UP000613768"/>
    </source>
</evidence>
<keyword evidence="3" id="KW-1133">Transmembrane helix</keyword>
<keyword evidence="3" id="KW-0472">Membrane</keyword>
<dbReference type="SMART" id="SM00387">
    <property type="entry name" value="HATPase_c"/>
    <property type="match status" value="1"/>
</dbReference>
<dbReference type="GO" id="GO:0004673">
    <property type="term" value="F:protein histidine kinase activity"/>
    <property type="evidence" value="ECO:0007669"/>
    <property type="project" value="UniProtKB-EC"/>
</dbReference>
<protein>
    <recommendedName>
        <fullName evidence="2">histidine kinase</fullName>
        <ecNumber evidence="2">2.7.13.3</ecNumber>
    </recommendedName>
</protein>
<dbReference type="PROSITE" id="PS50109">
    <property type="entry name" value="HIS_KIN"/>
    <property type="match status" value="1"/>
</dbReference>
<feature type="domain" description="PAS" evidence="5">
    <location>
        <begin position="125"/>
        <end position="171"/>
    </location>
</feature>
<comment type="caution">
    <text evidence="6">The sequence shown here is derived from an EMBL/GenBank/DDBJ whole genome shotgun (WGS) entry which is preliminary data.</text>
</comment>
<evidence type="ECO:0000259" key="5">
    <source>
        <dbReference type="PROSITE" id="PS50112"/>
    </source>
</evidence>
<dbReference type="Gene3D" id="3.30.565.10">
    <property type="entry name" value="Histidine kinase-like ATPase, C-terminal domain"/>
    <property type="match status" value="1"/>
</dbReference>
<dbReference type="PROSITE" id="PS50112">
    <property type="entry name" value="PAS"/>
    <property type="match status" value="1"/>
</dbReference>
<dbReference type="InterPro" id="IPR036890">
    <property type="entry name" value="HATPase_C_sf"/>
</dbReference>
<dbReference type="SUPFAM" id="SSF158472">
    <property type="entry name" value="HAMP domain-like"/>
    <property type="match status" value="1"/>
</dbReference>
<feature type="transmembrane region" description="Helical" evidence="3">
    <location>
        <begin position="46"/>
        <end position="66"/>
    </location>
</feature>
<dbReference type="Pfam" id="PF02518">
    <property type="entry name" value="HATPase_c"/>
    <property type="match status" value="1"/>
</dbReference>
<dbReference type="InterPro" id="IPR004358">
    <property type="entry name" value="Sig_transdc_His_kin-like_C"/>
</dbReference>
<evidence type="ECO:0000313" key="6">
    <source>
        <dbReference type="EMBL" id="MBD8528062.1"/>
    </source>
</evidence>
<reference evidence="6 7" key="1">
    <citation type="submission" date="2020-09" db="EMBL/GenBank/DDBJ databases">
        <title>Pseudoxanthomonas sp. CAU 1598 isolated from sand of Yaerae Beach.</title>
        <authorList>
            <person name="Kim W."/>
        </authorList>
    </citation>
    <scope>NUCLEOTIDE SEQUENCE [LARGE SCALE GENOMIC DNA]</scope>
    <source>
        <strain evidence="6 7">CAU 1598</strain>
    </source>
</reference>
<dbReference type="SUPFAM" id="SSF55785">
    <property type="entry name" value="PYP-like sensor domain (PAS domain)"/>
    <property type="match status" value="1"/>
</dbReference>
<evidence type="ECO:0000256" key="1">
    <source>
        <dbReference type="ARBA" id="ARBA00000085"/>
    </source>
</evidence>
<gene>
    <name evidence="6" type="ORF">IFO71_20125</name>
</gene>
<keyword evidence="7" id="KW-1185">Reference proteome</keyword>